<keyword evidence="1" id="KW-1133">Transmembrane helix</keyword>
<gene>
    <name evidence="2" type="ORF">BS1321_17350</name>
</gene>
<proteinExistence type="predicted"/>
<reference evidence="2 3" key="1">
    <citation type="submission" date="2016-10" db="EMBL/GenBank/DDBJ databases">
        <title>The whole genome sequencing and assembly of Bacillus simplex DSM 1321 strain.</title>
        <authorList>
            <person name="Park M.-K."/>
            <person name="Lee Y.-J."/>
            <person name="Yi H."/>
            <person name="Bahn Y.-S."/>
            <person name="Kim J.F."/>
            <person name="Lee D.-W."/>
        </authorList>
    </citation>
    <scope>NUCLEOTIDE SEQUENCE [LARGE SCALE GENOMIC DNA]</scope>
    <source>
        <strain evidence="2 3">DSM 1321</strain>
    </source>
</reference>
<dbReference type="GeneID" id="56474529"/>
<name>A0A223EJU8_9BACI</name>
<keyword evidence="1" id="KW-0472">Membrane</keyword>
<dbReference type="OrthoDB" id="2942198at2"/>
<dbReference type="EMBL" id="CP017704">
    <property type="protein sequence ID" value="ASS95516.1"/>
    <property type="molecule type" value="Genomic_DNA"/>
</dbReference>
<sequence>MKKKCYLKLLIIFVLLGGGVYWYYNSIAIWGTSENGMWKATYKKNQDQYVEKGWTGTLKQKSGDKVTVEDITFTDNNKTLMSVGDFEEGIAEDGEETVLYPFSAEFYGGDGPKKGHIYKVHVTWKDKGRSHTDSFRLK</sequence>
<protein>
    <recommendedName>
        <fullName evidence="4">DUF4944 domain-containing protein</fullName>
    </recommendedName>
</protein>
<evidence type="ECO:0000313" key="3">
    <source>
        <dbReference type="Proteomes" id="UP000214618"/>
    </source>
</evidence>
<organism evidence="2 3">
    <name type="scientific">Peribacillus simplex NBRC 15720 = DSM 1321</name>
    <dbReference type="NCBI Taxonomy" id="1349754"/>
    <lineage>
        <taxon>Bacteria</taxon>
        <taxon>Bacillati</taxon>
        <taxon>Bacillota</taxon>
        <taxon>Bacilli</taxon>
        <taxon>Bacillales</taxon>
        <taxon>Bacillaceae</taxon>
        <taxon>Peribacillus</taxon>
    </lineage>
</organism>
<feature type="transmembrane region" description="Helical" evidence="1">
    <location>
        <begin position="7"/>
        <end position="24"/>
    </location>
</feature>
<evidence type="ECO:0000256" key="1">
    <source>
        <dbReference type="SAM" id="Phobius"/>
    </source>
</evidence>
<dbReference type="Proteomes" id="UP000214618">
    <property type="component" value="Chromosome"/>
</dbReference>
<dbReference type="RefSeq" id="WP_063236217.1">
    <property type="nucleotide sequence ID" value="NZ_BCVO01000041.1"/>
</dbReference>
<keyword evidence="1" id="KW-0812">Transmembrane</keyword>
<dbReference type="AlphaFoldDB" id="A0A223EJU8"/>
<evidence type="ECO:0000313" key="2">
    <source>
        <dbReference type="EMBL" id="ASS95516.1"/>
    </source>
</evidence>
<accession>A0A223EJU8</accession>
<evidence type="ECO:0008006" key="4">
    <source>
        <dbReference type="Google" id="ProtNLM"/>
    </source>
</evidence>